<evidence type="ECO:0000313" key="4">
    <source>
        <dbReference type="Proteomes" id="UP000789739"/>
    </source>
</evidence>
<comment type="caution">
    <text evidence="3">The sequence shown here is derived from an EMBL/GenBank/DDBJ whole genome shotgun (WGS) entry which is preliminary data.</text>
</comment>
<evidence type="ECO:0000256" key="1">
    <source>
        <dbReference type="SAM" id="Coils"/>
    </source>
</evidence>
<proteinExistence type="predicted"/>
<name>A0A9N9CRB5_9GLOM</name>
<feature type="coiled-coil region" evidence="1">
    <location>
        <begin position="127"/>
        <end position="154"/>
    </location>
</feature>
<protein>
    <submittedName>
        <fullName evidence="3">177_t:CDS:1</fullName>
    </submittedName>
</protein>
<keyword evidence="1" id="KW-0175">Coiled coil</keyword>
<dbReference type="PANTHER" id="PTHR14386">
    <property type="entry name" value="PROTEIN FAM204A"/>
    <property type="match status" value="1"/>
</dbReference>
<sequence>MFQQPKRRAEETTKDYSYKKRKTEQVNVKAVSPEVSQTRVDSQSADMKRPVTGKITKKSKREKKASIFSPNTPLPSSIAKYINMNSHLKSVDHGRLNTMGRLEIELDKAVTKGDLELATKLSEEISLKNYEQMVQEAIERKEYYEAKQKEEERKANKRGRKLKWGFESKRRWETKSNM</sequence>
<accession>A0A9N9CRB5</accession>
<dbReference type="AlphaFoldDB" id="A0A9N9CRB5"/>
<gene>
    <name evidence="3" type="ORF">PBRASI_LOCUS8074</name>
</gene>
<dbReference type="EMBL" id="CAJVPI010001365">
    <property type="protein sequence ID" value="CAG8609258.1"/>
    <property type="molecule type" value="Genomic_DNA"/>
</dbReference>
<feature type="compositionally biased region" description="Polar residues" evidence="2">
    <location>
        <begin position="34"/>
        <end position="45"/>
    </location>
</feature>
<feature type="region of interest" description="Disordered" evidence="2">
    <location>
        <begin position="1"/>
        <end position="74"/>
    </location>
</feature>
<feature type="compositionally biased region" description="Basic and acidic residues" evidence="2">
    <location>
        <begin position="7"/>
        <end position="18"/>
    </location>
</feature>
<organism evidence="3 4">
    <name type="scientific">Paraglomus brasilianum</name>
    <dbReference type="NCBI Taxonomy" id="144538"/>
    <lineage>
        <taxon>Eukaryota</taxon>
        <taxon>Fungi</taxon>
        <taxon>Fungi incertae sedis</taxon>
        <taxon>Mucoromycota</taxon>
        <taxon>Glomeromycotina</taxon>
        <taxon>Glomeromycetes</taxon>
        <taxon>Paraglomerales</taxon>
        <taxon>Paraglomeraceae</taxon>
        <taxon>Paraglomus</taxon>
    </lineage>
</organism>
<dbReference type="OrthoDB" id="2418792at2759"/>
<dbReference type="Proteomes" id="UP000789739">
    <property type="component" value="Unassembled WGS sequence"/>
</dbReference>
<dbReference type="InterPro" id="IPR037690">
    <property type="entry name" value="FAM204A"/>
</dbReference>
<evidence type="ECO:0000256" key="2">
    <source>
        <dbReference type="SAM" id="MobiDB-lite"/>
    </source>
</evidence>
<reference evidence="3" key="1">
    <citation type="submission" date="2021-06" db="EMBL/GenBank/DDBJ databases">
        <authorList>
            <person name="Kallberg Y."/>
            <person name="Tangrot J."/>
            <person name="Rosling A."/>
        </authorList>
    </citation>
    <scope>NUCLEOTIDE SEQUENCE</scope>
    <source>
        <strain evidence="3">BR232B</strain>
    </source>
</reference>
<dbReference type="PANTHER" id="PTHR14386:SF2">
    <property type="entry name" value="PROTEIN FAM204A"/>
    <property type="match status" value="1"/>
</dbReference>
<evidence type="ECO:0000313" key="3">
    <source>
        <dbReference type="EMBL" id="CAG8609258.1"/>
    </source>
</evidence>
<keyword evidence="4" id="KW-1185">Reference proteome</keyword>